<keyword evidence="3" id="KW-1185">Reference proteome</keyword>
<proteinExistence type="inferred from homology"/>
<dbReference type="PIRSF" id="PIRSF001439">
    <property type="entry name" value="CryM"/>
    <property type="match status" value="1"/>
</dbReference>
<dbReference type="InterPro" id="IPR003462">
    <property type="entry name" value="ODC_Mu_crystall"/>
</dbReference>
<accession>A0A7G6E6B6</accession>
<dbReference type="InterPro" id="IPR023401">
    <property type="entry name" value="ODC_N"/>
</dbReference>
<comment type="similarity">
    <text evidence="1">Belongs to the ornithine cyclodeaminase/mu-crystallin family.</text>
</comment>
<dbReference type="GO" id="GO:0016491">
    <property type="term" value="F:oxidoreductase activity"/>
    <property type="evidence" value="ECO:0007669"/>
    <property type="project" value="UniProtKB-ARBA"/>
</dbReference>
<protein>
    <submittedName>
        <fullName evidence="2">Ornithine cyclodeaminase family protein</fullName>
    </submittedName>
</protein>
<dbReference type="GO" id="GO:0005737">
    <property type="term" value="C:cytoplasm"/>
    <property type="evidence" value="ECO:0007669"/>
    <property type="project" value="TreeGrafter"/>
</dbReference>
<dbReference type="AlphaFoldDB" id="A0A7G6E6B6"/>
<dbReference type="SUPFAM" id="SSF51735">
    <property type="entry name" value="NAD(P)-binding Rossmann-fold domains"/>
    <property type="match status" value="1"/>
</dbReference>
<dbReference type="Gene3D" id="3.40.50.720">
    <property type="entry name" value="NAD(P)-binding Rossmann-like Domain"/>
    <property type="match status" value="1"/>
</dbReference>
<name>A0A7G6E6B6_THEFR</name>
<dbReference type="GO" id="GO:0019752">
    <property type="term" value="P:carboxylic acid metabolic process"/>
    <property type="evidence" value="ECO:0007669"/>
    <property type="project" value="UniProtKB-ARBA"/>
</dbReference>
<dbReference type="EMBL" id="CP045798">
    <property type="protein sequence ID" value="QNB47620.1"/>
    <property type="molecule type" value="Genomic_DNA"/>
</dbReference>
<dbReference type="FunFam" id="3.40.50.720:FF:000311">
    <property type="entry name" value="Ornithine cyclodeaminase"/>
    <property type="match status" value="1"/>
</dbReference>
<dbReference type="PANTHER" id="PTHR13812">
    <property type="entry name" value="KETIMINE REDUCTASE MU-CRYSTALLIN"/>
    <property type="match status" value="1"/>
</dbReference>
<dbReference type="KEGG" id="tfr:BR63_15870"/>
<evidence type="ECO:0000313" key="3">
    <source>
        <dbReference type="Proteomes" id="UP000515847"/>
    </source>
</evidence>
<gene>
    <name evidence="2" type="ORF">BR63_15870</name>
</gene>
<dbReference type="Proteomes" id="UP000515847">
    <property type="component" value="Chromosome"/>
</dbReference>
<sequence length="347" mass="37854">MNGLSFAAVNLSKEEIQMTEVIVLTDQDVENLVTFEETMEVVEKAFADWTLSKSHIFPVVREEIKKHQGIFGIKSGYLEEQEALGFKAGGFWVNNKDKGLTNHQSTMVLFDPATGQPQALVAANFVTKIRTAALGALGLKYLARPDSRVLAVIGAGLQGRNQLEAALKILPGVREIYLYDIYHAGALKLAQDLSHYPQEIKVVTHPEEACRAANVIITAASSYQAIVMAPWIKPGTHINAIGTDTRGKQELDPQIFAMAKVVVDSMDQCLYLGECQHAYDQGIISRDSIHGEIGELITGRKPGRENPLEITIFDTTGVALQDLATAGLAVNRAKEKGVGVRVNFLGK</sequence>
<evidence type="ECO:0000313" key="2">
    <source>
        <dbReference type="EMBL" id="QNB47620.1"/>
    </source>
</evidence>
<dbReference type="Gene3D" id="3.30.1780.10">
    <property type="entry name" value="ornithine cyclodeaminase, domain 1"/>
    <property type="match status" value="1"/>
</dbReference>
<evidence type="ECO:0000256" key="1">
    <source>
        <dbReference type="ARBA" id="ARBA00008903"/>
    </source>
</evidence>
<dbReference type="Pfam" id="PF02423">
    <property type="entry name" value="OCD_Mu_crystall"/>
    <property type="match status" value="1"/>
</dbReference>
<organism evidence="2 3">
    <name type="scientific">Thermanaerosceptrum fracticalcis</name>
    <dbReference type="NCBI Taxonomy" id="1712410"/>
    <lineage>
        <taxon>Bacteria</taxon>
        <taxon>Bacillati</taxon>
        <taxon>Bacillota</taxon>
        <taxon>Clostridia</taxon>
        <taxon>Eubacteriales</taxon>
        <taxon>Peptococcaceae</taxon>
        <taxon>Thermanaerosceptrum</taxon>
    </lineage>
</organism>
<reference evidence="2 3" key="1">
    <citation type="journal article" date="2019" name="Front. Microbiol.">
        <title>Thermoanaerosceptrum fracticalcis gen. nov. sp. nov., a Novel Fumarate-Fermenting Microorganism From a Deep Fractured Carbonate Aquifer of the US Great Basin.</title>
        <authorList>
            <person name="Hamilton-Brehm S.D."/>
            <person name="Stewart L.E."/>
            <person name="Zavarin M."/>
            <person name="Caldwell M."/>
            <person name="Lawson P.A."/>
            <person name="Onstott T.C."/>
            <person name="Grzymski J."/>
            <person name="Neveux I."/>
            <person name="Lollar B.S."/>
            <person name="Russell C.E."/>
            <person name="Moser D.P."/>
        </authorList>
    </citation>
    <scope>NUCLEOTIDE SEQUENCE [LARGE SCALE GENOMIC DNA]</scope>
    <source>
        <strain evidence="2 3">DRI-13</strain>
    </source>
</reference>
<dbReference type="PANTHER" id="PTHR13812:SF19">
    <property type="entry name" value="KETIMINE REDUCTASE MU-CRYSTALLIN"/>
    <property type="match status" value="1"/>
</dbReference>
<dbReference type="InterPro" id="IPR036291">
    <property type="entry name" value="NAD(P)-bd_dom_sf"/>
</dbReference>